<proteinExistence type="predicted"/>
<accession>A0ABN6CFB4</accession>
<name>A0ABN6CFB4_9ACTN</name>
<evidence type="ECO:0000313" key="1">
    <source>
        <dbReference type="EMBL" id="BCJ43058.1"/>
    </source>
</evidence>
<protein>
    <recommendedName>
        <fullName evidence="3">Secreted protein</fullName>
    </recommendedName>
</protein>
<keyword evidence="2" id="KW-1185">Reference proteome</keyword>
<reference evidence="1 2" key="1">
    <citation type="submission" date="2020-08" db="EMBL/GenBank/DDBJ databases">
        <title>Whole genome shotgun sequence of Actinoplanes ianthinogenes NBRC 13996.</title>
        <authorList>
            <person name="Komaki H."/>
            <person name="Tamura T."/>
        </authorList>
    </citation>
    <scope>NUCLEOTIDE SEQUENCE [LARGE SCALE GENOMIC DNA]</scope>
    <source>
        <strain evidence="1 2">NBRC 13996</strain>
    </source>
</reference>
<sequence length="88" mass="8274">MAGGATVGAAGAEASGLSDLSAFSAVVTLSDVTTADAASESLLLVVVASGSLVLVVVAEPPLVDPPLFVGVAPGPPLLAAPELPSGPP</sequence>
<evidence type="ECO:0008006" key="3">
    <source>
        <dbReference type="Google" id="ProtNLM"/>
    </source>
</evidence>
<dbReference type="Proteomes" id="UP000676967">
    <property type="component" value="Chromosome"/>
</dbReference>
<gene>
    <name evidence="1" type="ORF">Aiant_37150</name>
</gene>
<dbReference type="EMBL" id="AP023356">
    <property type="protein sequence ID" value="BCJ43058.1"/>
    <property type="molecule type" value="Genomic_DNA"/>
</dbReference>
<organism evidence="1 2">
    <name type="scientific">Actinoplanes ianthinogenes</name>
    <dbReference type="NCBI Taxonomy" id="122358"/>
    <lineage>
        <taxon>Bacteria</taxon>
        <taxon>Bacillati</taxon>
        <taxon>Actinomycetota</taxon>
        <taxon>Actinomycetes</taxon>
        <taxon>Micromonosporales</taxon>
        <taxon>Micromonosporaceae</taxon>
        <taxon>Actinoplanes</taxon>
    </lineage>
</organism>
<evidence type="ECO:0000313" key="2">
    <source>
        <dbReference type="Proteomes" id="UP000676967"/>
    </source>
</evidence>